<accession>A0ABZ2L822</accession>
<proteinExistence type="inferred from homology"/>
<gene>
    <name evidence="4" type="primary">ltrA</name>
    <name evidence="4" type="ORF">LVJ94_49275</name>
</gene>
<name>A0ABZ2L822_9BACT</name>
<evidence type="ECO:0000313" key="5">
    <source>
        <dbReference type="Proteomes" id="UP001374803"/>
    </source>
</evidence>
<comment type="similarity">
    <text evidence="1">Belongs to the bacterial reverse transcriptase family.</text>
</comment>
<feature type="domain" description="Reverse transcriptase" evidence="3">
    <location>
        <begin position="74"/>
        <end position="326"/>
    </location>
</feature>
<dbReference type="RefSeq" id="WP_394834515.1">
    <property type="nucleotide sequence ID" value="NZ_CP089929.1"/>
</dbReference>
<dbReference type="InterPro" id="IPR030931">
    <property type="entry name" value="Group_II_RT_mat"/>
</dbReference>
<dbReference type="InterPro" id="IPR051083">
    <property type="entry name" value="GrpII_Intron_Splice-Mob/Def"/>
</dbReference>
<dbReference type="PANTHER" id="PTHR34047:SF8">
    <property type="entry name" value="PROTEIN YKFC"/>
    <property type="match status" value="1"/>
</dbReference>
<protein>
    <submittedName>
        <fullName evidence="4">Group II intron reverse transcriptase/maturase</fullName>
        <ecNumber evidence="4">2.7.7.49</ecNumber>
    </submittedName>
</protein>
<reference evidence="4" key="1">
    <citation type="submission" date="2021-12" db="EMBL/GenBank/DDBJ databases">
        <title>Discovery of the Pendulisporaceae a myxobacterial family with distinct sporulation behavior and unique specialized metabolism.</title>
        <authorList>
            <person name="Garcia R."/>
            <person name="Popoff A."/>
            <person name="Bader C.D."/>
            <person name="Loehr J."/>
            <person name="Walesch S."/>
            <person name="Walt C."/>
            <person name="Boldt J."/>
            <person name="Bunk B."/>
            <person name="Haeckl F.J.F.P.J."/>
            <person name="Gunesch A.P."/>
            <person name="Birkelbach J."/>
            <person name="Nuebel U."/>
            <person name="Pietschmann T."/>
            <person name="Bach T."/>
            <person name="Mueller R."/>
        </authorList>
    </citation>
    <scope>NUCLEOTIDE SEQUENCE</scope>
    <source>
        <strain evidence="4">MSr11367</strain>
    </source>
</reference>
<dbReference type="EC" id="2.7.7.49" evidence="4"/>
<dbReference type="Pfam" id="PF00078">
    <property type="entry name" value="RVT_1"/>
    <property type="match status" value="1"/>
</dbReference>
<evidence type="ECO:0000313" key="4">
    <source>
        <dbReference type="EMBL" id="WXB04872.1"/>
    </source>
</evidence>
<dbReference type="NCBIfam" id="TIGR04416">
    <property type="entry name" value="group_II_RT_mat"/>
    <property type="match status" value="1"/>
</dbReference>
<evidence type="ECO:0000256" key="1">
    <source>
        <dbReference type="ARBA" id="ARBA00034120"/>
    </source>
</evidence>
<keyword evidence="4" id="KW-0695">RNA-directed DNA polymerase</keyword>
<evidence type="ECO:0000256" key="2">
    <source>
        <dbReference type="SAM" id="MobiDB-lite"/>
    </source>
</evidence>
<dbReference type="InterPro" id="IPR000477">
    <property type="entry name" value="RT_dom"/>
</dbReference>
<keyword evidence="4" id="KW-0808">Transferase</keyword>
<organism evidence="4 5">
    <name type="scientific">Pendulispora rubella</name>
    <dbReference type="NCBI Taxonomy" id="2741070"/>
    <lineage>
        <taxon>Bacteria</taxon>
        <taxon>Pseudomonadati</taxon>
        <taxon>Myxococcota</taxon>
        <taxon>Myxococcia</taxon>
        <taxon>Myxococcales</taxon>
        <taxon>Sorangiineae</taxon>
        <taxon>Pendulisporaceae</taxon>
        <taxon>Pendulispora</taxon>
    </lineage>
</organism>
<dbReference type="SUPFAM" id="SSF56672">
    <property type="entry name" value="DNA/RNA polymerases"/>
    <property type="match status" value="1"/>
</dbReference>
<sequence length="449" mass="51396">METSGSKGISTKLERIAKLAREAPGMAFTTLAHHIDIDWLREAYRRTRKDGAPGVDRMTANEYEANPEENLQSLLERAKSGTYRAPPVRRVHIPKGSGSETRPIGIPTLEDKVLQRAVAMVLEAVYEQDFLDCSYGFRPDRSAHQALEATWSLAMKMHGAWVLEIDVCKFFDNLDHGHLRAILRQRVLDGVLLRLIGKWLNAGVLEDGSVMYPESGSPQGGVVSPILANIFLHEVLDVWFEKIVKPHLSGEAHLVRYADDAVLLFANETDARKVMDTLPKRFGKYGLTLHPEKTRLFDFRRPPKPPPSGGGQGPKAPTFDLLGFTHHWALSRKANWIIKRRTASDRFRRSLKRVVDWCREHLHDDVREQQQALARKLRGHYQYFGIIGNFAALSRFLQEVRRAWQRWLNRRSHKARMSWDRMQRLLERCPLPAPRIARPFLPTSSESVT</sequence>
<dbReference type="InterPro" id="IPR043502">
    <property type="entry name" value="DNA/RNA_pol_sf"/>
</dbReference>
<evidence type="ECO:0000259" key="3">
    <source>
        <dbReference type="PROSITE" id="PS50878"/>
    </source>
</evidence>
<keyword evidence="5" id="KW-1185">Reference proteome</keyword>
<feature type="region of interest" description="Disordered" evidence="2">
    <location>
        <begin position="297"/>
        <end position="316"/>
    </location>
</feature>
<dbReference type="PANTHER" id="PTHR34047">
    <property type="entry name" value="NUCLEAR INTRON MATURASE 1, MITOCHONDRIAL-RELATED"/>
    <property type="match status" value="1"/>
</dbReference>
<dbReference type="PROSITE" id="PS50878">
    <property type="entry name" value="RT_POL"/>
    <property type="match status" value="1"/>
</dbReference>
<keyword evidence="4" id="KW-0548">Nucleotidyltransferase</keyword>
<dbReference type="CDD" id="cd01651">
    <property type="entry name" value="RT_G2_intron"/>
    <property type="match status" value="1"/>
</dbReference>
<dbReference type="EMBL" id="CP089983">
    <property type="protein sequence ID" value="WXB04872.1"/>
    <property type="molecule type" value="Genomic_DNA"/>
</dbReference>
<dbReference type="Proteomes" id="UP001374803">
    <property type="component" value="Chromosome"/>
</dbReference>
<dbReference type="GO" id="GO:0003964">
    <property type="term" value="F:RNA-directed DNA polymerase activity"/>
    <property type="evidence" value="ECO:0007669"/>
    <property type="project" value="UniProtKB-KW"/>
</dbReference>